<evidence type="ECO:0000256" key="1">
    <source>
        <dbReference type="SAM" id="Phobius"/>
    </source>
</evidence>
<gene>
    <name evidence="2" type="ORF">US68_C0006G0017</name>
</gene>
<dbReference type="Proteomes" id="UP000034231">
    <property type="component" value="Unassembled WGS sequence"/>
</dbReference>
<accession>A0A0G0I715</accession>
<feature type="transmembrane region" description="Helical" evidence="1">
    <location>
        <begin position="50"/>
        <end position="70"/>
    </location>
</feature>
<evidence type="ECO:0000313" key="2">
    <source>
        <dbReference type="EMBL" id="KKQ50337.1"/>
    </source>
</evidence>
<sequence>MLISSSMVMLANSVAFLLSKLLRLLAIPIITNITAPVSNNANIPTANTDSITPWAFLFTTIIFLIAKIKITIIRATITMDTTSNPTQLAR</sequence>
<name>A0A0G0I715_9BACT</name>
<reference evidence="2 3" key="1">
    <citation type="journal article" date="2015" name="Nature">
        <title>rRNA introns, odd ribosomes, and small enigmatic genomes across a large radiation of phyla.</title>
        <authorList>
            <person name="Brown C.T."/>
            <person name="Hug L.A."/>
            <person name="Thomas B.C."/>
            <person name="Sharon I."/>
            <person name="Castelle C.J."/>
            <person name="Singh A."/>
            <person name="Wilkins M.J."/>
            <person name="Williams K.H."/>
            <person name="Banfield J.F."/>
        </authorList>
    </citation>
    <scope>NUCLEOTIDE SEQUENCE [LARGE SCALE GENOMIC DNA]</scope>
</reference>
<dbReference type="EMBL" id="LBTX01000006">
    <property type="protein sequence ID" value="KKQ50337.1"/>
    <property type="molecule type" value="Genomic_DNA"/>
</dbReference>
<protein>
    <submittedName>
        <fullName evidence="2">Uncharacterized protein</fullName>
    </submittedName>
</protein>
<dbReference type="AlphaFoldDB" id="A0A0G0I715"/>
<keyword evidence="1" id="KW-0472">Membrane</keyword>
<evidence type="ECO:0000313" key="3">
    <source>
        <dbReference type="Proteomes" id="UP000034231"/>
    </source>
</evidence>
<proteinExistence type="predicted"/>
<keyword evidence="1" id="KW-1133">Transmembrane helix</keyword>
<comment type="caution">
    <text evidence="2">The sequence shown here is derived from an EMBL/GenBank/DDBJ whole genome shotgun (WGS) entry which is preliminary data.</text>
</comment>
<organism evidence="2 3">
    <name type="scientific">Candidatus Shapirobacteria bacterium GW2011_GWE1_38_10</name>
    <dbReference type="NCBI Taxonomy" id="1618488"/>
    <lineage>
        <taxon>Bacteria</taxon>
        <taxon>Candidatus Shapironibacteriota</taxon>
    </lineage>
</organism>
<keyword evidence="1" id="KW-0812">Transmembrane</keyword>